<evidence type="ECO:0000313" key="3">
    <source>
        <dbReference type="Proteomes" id="UP000245627"/>
    </source>
</evidence>
<dbReference type="RefSeq" id="WP_116776798.1">
    <property type="nucleotide sequence ID" value="NZ_QDKG01000006.1"/>
</dbReference>
<accession>A0A2T8HG73</accession>
<sequence>MKNDMDHLSPQPKLATASGVGITLLLGILAAFVLAIVYVIINRIIPNIWFSAITAVLLGLGIGAAINFGIQIGKLRSKVIVLVITLLCALLGFYVQWVFFDTIAYSENGFTFDLNSNDIKALVADFFFLFMHPGILFEEVSQLNEYGTFSIESSSTVSGALLWAIWAGEFIVIFGGALFAVFKEGTIDTPYSETNDAWFKKRKELHFIPYVADKEAFLADLDSKNYEVLINNPSLQVMPEYAQVFIYESPDEPVSYLNVVNVTNASGKAKDKKVQKVVRLYPIEDFNDEAIN</sequence>
<proteinExistence type="predicted"/>
<feature type="transmembrane region" description="Helical" evidence="1">
    <location>
        <begin position="119"/>
        <end position="137"/>
    </location>
</feature>
<evidence type="ECO:0000313" key="2">
    <source>
        <dbReference type="EMBL" id="PVH24400.1"/>
    </source>
</evidence>
<feature type="transmembrane region" description="Helical" evidence="1">
    <location>
        <begin position="20"/>
        <end position="41"/>
    </location>
</feature>
<dbReference type="EMBL" id="QDKG01000006">
    <property type="protein sequence ID" value="PVH24400.1"/>
    <property type="molecule type" value="Genomic_DNA"/>
</dbReference>
<reference evidence="2 3" key="1">
    <citation type="submission" date="2018-04" db="EMBL/GenBank/DDBJ databases">
        <title>Sphingobacterium cortibacter sp. nov.</title>
        <authorList>
            <person name="Li Y."/>
        </authorList>
    </citation>
    <scope>NUCLEOTIDE SEQUENCE [LARGE SCALE GENOMIC DNA]</scope>
    <source>
        <strain evidence="2 3">2c-3</strain>
    </source>
</reference>
<keyword evidence="1" id="KW-1133">Transmembrane helix</keyword>
<dbReference type="Proteomes" id="UP000245627">
    <property type="component" value="Unassembled WGS sequence"/>
</dbReference>
<dbReference type="OrthoDB" id="1418911at2"/>
<name>A0A2T8HG73_9SPHI</name>
<feature type="transmembrane region" description="Helical" evidence="1">
    <location>
        <begin position="47"/>
        <end position="67"/>
    </location>
</feature>
<evidence type="ECO:0000256" key="1">
    <source>
        <dbReference type="SAM" id="Phobius"/>
    </source>
</evidence>
<keyword evidence="1" id="KW-0472">Membrane</keyword>
<comment type="caution">
    <text evidence="2">The sequence shown here is derived from an EMBL/GenBank/DDBJ whole genome shotgun (WGS) entry which is preliminary data.</text>
</comment>
<dbReference type="AlphaFoldDB" id="A0A2T8HG73"/>
<keyword evidence="3" id="KW-1185">Reference proteome</keyword>
<gene>
    <name evidence="2" type="ORF">DC487_15075</name>
</gene>
<protein>
    <submittedName>
        <fullName evidence="2">Uncharacterized protein</fullName>
    </submittedName>
</protein>
<feature type="transmembrane region" description="Helical" evidence="1">
    <location>
        <begin position="79"/>
        <end position="99"/>
    </location>
</feature>
<organism evidence="2 3">
    <name type="scientific">Sphingobacterium corticibacter</name>
    <dbReference type="NCBI Taxonomy" id="2171749"/>
    <lineage>
        <taxon>Bacteria</taxon>
        <taxon>Pseudomonadati</taxon>
        <taxon>Bacteroidota</taxon>
        <taxon>Sphingobacteriia</taxon>
        <taxon>Sphingobacteriales</taxon>
        <taxon>Sphingobacteriaceae</taxon>
        <taxon>Sphingobacterium</taxon>
    </lineage>
</organism>
<keyword evidence="1" id="KW-0812">Transmembrane</keyword>
<feature type="transmembrane region" description="Helical" evidence="1">
    <location>
        <begin position="157"/>
        <end position="182"/>
    </location>
</feature>